<organism evidence="1 2">
    <name type="scientific">Romboutsia sedimentorum</name>
    <dbReference type="NCBI Taxonomy" id="1368474"/>
    <lineage>
        <taxon>Bacteria</taxon>
        <taxon>Bacillati</taxon>
        <taxon>Bacillota</taxon>
        <taxon>Clostridia</taxon>
        <taxon>Peptostreptococcales</taxon>
        <taxon>Peptostreptococcaceae</taxon>
        <taxon>Romboutsia</taxon>
    </lineage>
</organism>
<reference evidence="1 2" key="1">
    <citation type="submission" date="2023-05" db="EMBL/GenBank/DDBJ databases">
        <title>Rombocin, a short stable natural nisin variant, displays selective antimicrobial activity against Listeria monocytogenes and employs dual mode of action to kill target bacterial strains.</title>
        <authorList>
            <person name="Wambui J."/>
            <person name="Stephan R."/>
            <person name="Kuipers O.P."/>
        </authorList>
    </citation>
    <scope>NUCLEOTIDE SEQUENCE [LARGE SCALE GENOMIC DNA]</scope>
    <source>
        <strain evidence="1 2">RC002</strain>
    </source>
</reference>
<dbReference type="EMBL" id="JASKYM010000002">
    <property type="protein sequence ID" value="MDK2563377.1"/>
    <property type="molecule type" value="Genomic_DNA"/>
</dbReference>
<comment type="caution">
    <text evidence="1">The sequence shown here is derived from an EMBL/GenBank/DDBJ whole genome shotgun (WGS) entry which is preliminary data.</text>
</comment>
<gene>
    <name evidence="1" type="ORF">QOZ84_07430</name>
</gene>
<proteinExistence type="predicted"/>
<dbReference type="Proteomes" id="UP001301012">
    <property type="component" value="Unassembled WGS sequence"/>
</dbReference>
<evidence type="ECO:0000313" key="1">
    <source>
        <dbReference type="EMBL" id="MDK2563377.1"/>
    </source>
</evidence>
<name>A0ABT7E9L5_9FIRM</name>
<dbReference type="RefSeq" id="WP_284132319.1">
    <property type="nucleotide sequence ID" value="NZ_JASKYM010000002.1"/>
</dbReference>
<sequence>MKIEAIEINKSKKEALKHVSRKMPLMSKVSQFNTVVSDIHLEYIELKVLNYEVISREKTNKVFRHETKKHYITMLVNTFNGYSESIDIIPSTTRRYVTKSRIKKAKIGECDIIEGVKSEIMNFLGEKYKSNTIDKINLQNINIKEVKSIYKPYWVANFRGRSILVDA</sequence>
<protein>
    <submittedName>
        <fullName evidence="1">Uncharacterized protein</fullName>
    </submittedName>
</protein>
<keyword evidence="2" id="KW-1185">Reference proteome</keyword>
<evidence type="ECO:0000313" key="2">
    <source>
        <dbReference type="Proteomes" id="UP001301012"/>
    </source>
</evidence>
<accession>A0ABT7E9L5</accession>